<reference evidence="1" key="2">
    <citation type="submission" date="2020-11" db="EMBL/GenBank/DDBJ databases">
        <authorList>
            <person name="McCartney M.A."/>
            <person name="Auch B."/>
            <person name="Kono T."/>
            <person name="Mallez S."/>
            <person name="Becker A."/>
            <person name="Gohl D.M."/>
            <person name="Silverstein K.A.T."/>
            <person name="Koren S."/>
            <person name="Bechman K.B."/>
            <person name="Herman A."/>
            <person name="Abrahante J.E."/>
            <person name="Garbe J."/>
        </authorList>
    </citation>
    <scope>NUCLEOTIDE SEQUENCE</scope>
    <source>
        <strain evidence="1">Duluth1</strain>
        <tissue evidence="1">Whole animal</tissue>
    </source>
</reference>
<dbReference type="Proteomes" id="UP000828390">
    <property type="component" value="Unassembled WGS sequence"/>
</dbReference>
<protein>
    <submittedName>
        <fullName evidence="1">Uncharacterized protein</fullName>
    </submittedName>
</protein>
<gene>
    <name evidence="1" type="ORF">DPMN_077824</name>
</gene>
<keyword evidence="2" id="KW-1185">Reference proteome</keyword>
<dbReference type="AlphaFoldDB" id="A0A9D4BPP4"/>
<proteinExistence type="predicted"/>
<sequence length="52" mass="5772">MPAEVEVIMLYTVLPPSRVPTNSYAVNVHITNGQLDYFLAGSLSYDYSYTGL</sequence>
<evidence type="ECO:0000313" key="1">
    <source>
        <dbReference type="EMBL" id="KAH3702798.1"/>
    </source>
</evidence>
<reference evidence="1" key="1">
    <citation type="journal article" date="2019" name="bioRxiv">
        <title>The Genome of the Zebra Mussel, Dreissena polymorpha: A Resource for Invasive Species Research.</title>
        <authorList>
            <person name="McCartney M.A."/>
            <person name="Auch B."/>
            <person name="Kono T."/>
            <person name="Mallez S."/>
            <person name="Zhang Y."/>
            <person name="Obille A."/>
            <person name="Becker A."/>
            <person name="Abrahante J.E."/>
            <person name="Garbe J."/>
            <person name="Badalamenti J.P."/>
            <person name="Herman A."/>
            <person name="Mangelson H."/>
            <person name="Liachko I."/>
            <person name="Sullivan S."/>
            <person name="Sone E.D."/>
            <person name="Koren S."/>
            <person name="Silverstein K.A.T."/>
            <person name="Beckman K.B."/>
            <person name="Gohl D.M."/>
        </authorList>
    </citation>
    <scope>NUCLEOTIDE SEQUENCE</scope>
    <source>
        <strain evidence="1">Duluth1</strain>
        <tissue evidence="1">Whole animal</tissue>
    </source>
</reference>
<organism evidence="1 2">
    <name type="scientific">Dreissena polymorpha</name>
    <name type="common">Zebra mussel</name>
    <name type="synonym">Mytilus polymorpha</name>
    <dbReference type="NCBI Taxonomy" id="45954"/>
    <lineage>
        <taxon>Eukaryota</taxon>
        <taxon>Metazoa</taxon>
        <taxon>Spiralia</taxon>
        <taxon>Lophotrochozoa</taxon>
        <taxon>Mollusca</taxon>
        <taxon>Bivalvia</taxon>
        <taxon>Autobranchia</taxon>
        <taxon>Heteroconchia</taxon>
        <taxon>Euheterodonta</taxon>
        <taxon>Imparidentia</taxon>
        <taxon>Neoheterodontei</taxon>
        <taxon>Myida</taxon>
        <taxon>Dreissenoidea</taxon>
        <taxon>Dreissenidae</taxon>
        <taxon>Dreissena</taxon>
    </lineage>
</organism>
<comment type="caution">
    <text evidence="1">The sequence shown here is derived from an EMBL/GenBank/DDBJ whole genome shotgun (WGS) entry which is preliminary data.</text>
</comment>
<dbReference type="EMBL" id="JAIWYP010000015">
    <property type="protein sequence ID" value="KAH3702798.1"/>
    <property type="molecule type" value="Genomic_DNA"/>
</dbReference>
<evidence type="ECO:0000313" key="2">
    <source>
        <dbReference type="Proteomes" id="UP000828390"/>
    </source>
</evidence>
<name>A0A9D4BPP4_DREPO</name>
<accession>A0A9D4BPP4</accession>